<feature type="region of interest" description="Disordered" evidence="1">
    <location>
        <begin position="67"/>
        <end position="89"/>
    </location>
</feature>
<dbReference type="InterPro" id="IPR025419">
    <property type="entry name" value="DUF4142"/>
</dbReference>
<evidence type="ECO:0000313" key="3">
    <source>
        <dbReference type="EMBL" id="ARP85513.1"/>
    </source>
</evidence>
<accession>A0A1W6YY27</accession>
<dbReference type="Proteomes" id="UP000194139">
    <property type="component" value="Chromosome"/>
</dbReference>
<evidence type="ECO:0000313" key="4">
    <source>
        <dbReference type="Proteomes" id="UP000194139"/>
    </source>
</evidence>
<protein>
    <recommendedName>
        <fullName evidence="2">DUF4142 domain-containing protein</fullName>
    </recommendedName>
</protein>
<proteinExistence type="predicted"/>
<feature type="region of interest" description="Disordered" evidence="1">
    <location>
        <begin position="272"/>
        <end position="314"/>
    </location>
</feature>
<name>A0A1W6YY27_9BORD</name>
<dbReference type="AlphaFoldDB" id="A0A1W6YY27"/>
<dbReference type="EMBL" id="CP021109">
    <property type="protein sequence ID" value="ARP85513.1"/>
    <property type="molecule type" value="Genomic_DNA"/>
</dbReference>
<evidence type="ECO:0000259" key="2">
    <source>
        <dbReference type="Pfam" id="PF13628"/>
    </source>
</evidence>
<keyword evidence="4" id="KW-1185">Reference proteome</keyword>
<dbReference type="InterPro" id="IPR012347">
    <property type="entry name" value="Ferritin-like"/>
</dbReference>
<reference evidence="3 4" key="1">
    <citation type="submission" date="2017-05" db="EMBL/GenBank/DDBJ databases">
        <title>Complete and WGS of Bordetella genogroups.</title>
        <authorList>
            <person name="Spilker T."/>
            <person name="LiPuma J."/>
        </authorList>
    </citation>
    <scope>NUCLEOTIDE SEQUENCE [LARGE SCALE GENOMIC DNA]</scope>
    <source>
        <strain evidence="3 4">AU17164</strain>
    </source>
</reference>
<dbReference type="PANTHER" id="PTHR38593:SF1">
    <property type="entry name" value="BLR2558 PROTEIN"/>
    <property type="match status" value="1"/>
</dbReference>
<dbReference type="Gene3D" id="1.20.1260.10">
    <property type="match status" value="1"/>
</dbReference>
<feature type="compositionally biased region" description="Low complexity" evidence="1">
    <location>
        <begin position="67"/>
        <end position="82"/>
    </location>
</feature>
<dbReference type="Pfam" id="PF13628">
    <property type="entry name" value="DUF4142"/>
    <property type="match status" value="1"/>
</dbReference>
<gene>
    <name evidence="3" type="ORF">CAL13_04255</name>
</gene>
<dbReference type="PANTHER" id="PTHR38593">
    <property type="entry name" value="BLR2558 PROTEIN"/>
    <property type="match status" value="1"/>
</dbReference>
<sequence>MFPYAVVQHHHLLEIPVIGIAPDEQLHGVLHGHLRFGCADDAQTIFVAVLRAPLRAARAPVQRYAAGRAPAPDPAPGGWAQGLRRPVRRDWTGPPVGKESSMEHCKRAALSFFLFTATAVAAVAHGAELTTSDQRFIEHAAQVNTFETQASEWAARNAEHDDVKRYADMMIQDHGNVSRELKALAAAKGVTLPTDLPAGESRSLKTLRAETGTRLDEDYVDKVAVAAHKEAVQEFVDAAEHAKDPEVKAFAQQTLPVLKAHWEAGMALRKSLSASGKASPGENAGPAGGVSPASRQAPPSLLPGDKGAAPAPER</sequence>
<feature type="domain" description="DUF4142" evidence="2">
    <location>
        <begin position="132"/>
        <end position="268"/>
    </location>
</feature>
<evidence type="ECO:0000256" key="1">
    <source>
        <dbReference type="SAM" id="MobiDB-lite"/>
    </source>
</evidence>
<organism evidence="3 4">
    <name type="scientific">Bordetella genomosp. 9</name>
    <dbReference type="NCBI Taxonomy" id="1416803"/>
    <lineage>
        <taxon>Bacteria</taxon>
        <taxon>Pseudomonadati</taxon>
        <taxon>Pseudomonadota</taxon>
        <taxon>Betaproteobacteria</taxon>
        <taxon>Burkholderiales</taxon>
        <taxon>Alcaligenaceae</taxon>
        <taxon>Bordetella</taxon>
    </lineage>
</organism>